<dbReference type="InterPro" id="IPR036291">
    <property type="entry name" value="NAD(P)-bd_dom_sf"/>
</dbReference>
<sequence>MSTSSRSIALVGAGYIGTHILRALLNSPNKPKVLLLVRPESSSKPLPTDLASLAVQKIPINYTDVSAVTKVLKDHSIDVVVSTLSGGGLEAQYPLADAAKASTTVKLFVPSEWGLPTEGAKAKGHSNLFAVKDGFVEYLKSIQLPYTRFYTGWFSGSFPLLVGMAVNDSVNILGKGETPFTATSETDVGGFTAHVLTTLPLDSPYLVNQTMRLEGDRVTLRDIARIYEKPIVFLAEGEQVPGESELIRQVMTELQIEAETGRGTTGYSRLTGKDEGTAGSTNKLWEGHVWDKVDMTGVIPYTSPSLAPHQRQLQVYEMYRFTL</sequence>
<keyword evidence="1" id="KW-0521">NADP</keyword>
<dbReference type="InterPro" id="IPR051609">
    <property type="entry name" value="NmrA/Isoflavone_reductase-like"/>
</dbReference>
<organism evidence="4 5">
    <name type="scientific">Collybiopsis luxurians FD-317 M1</name>
    <dbReference type="NCBI Taxonomy" id="944289"/>
    <lineage>
        <taxon>Eukaryota</taxon>
        <taxon>Fungi</taxon>
        <taxon>Dikarya</taxon>
        <taxon>Basidiomycota</taxon>
        <taxon>Agaricomycotina</taxon>
        <taxon>Agaricomycetes</taxon>
        <taxon>Agaricomycetidae</taxon>
        <taxon>Agaricales</taxon>
        <taxon>Marasmiineae</taxon>
        <taxon>Omphalotaceae</taxon>
        <taxon>Collybiopsis</taxon>
        <taxon>Collybiopsis luxurians</taxon>
    </lineage>
</organism>
<name>A0A0D0CBN1_9AGAR</name>
<dbReference type="EMBL" id="KN834806">
    <property type="protein sequence ID" value="KIK55452.1"/>
    <property type="molecule type" value="Genomic_DNA"/>
</dbReference>
<proteinExistence type="predicted"/>
<dbReference type="GO" id="GO:0016491">
    <property type="term" value="F:oxidoreductase activity"/>
    <property type="evidence" value="ECO:0007669"/>
    <property type="project" value="UniProtKB-KW"/>
</dbReference>
<feature type="domain" description="NmrA-like" evidence="3">
    <location>
        <begin position="7"/>
        <end position="250"/>
    </location>
</feature>
<dbReference type="HOGENOM" id="CLU_044876_6_1_1"/>
<dbReference type="Gene3D" id="3.40.50.720">
    <property type="entry name" value="NAD(P)-binding Rossmann-like Domain"/>
    <property type="match status" value="1"/>
</dbReference>
<keyword evidence="2" id="KW-0560">Oxidoreductase</keyword>
<dbReference type="SUPFAM" id="SSF51735">
    <property type="entry name" value="NAD(P)-binding Rossmann-fold domains"/>
    <property type="match status" value="1"/>
</dbReference>
<evidence type="ECO:0000256" key="2">
    <source>
        <dbReference type="ARBA" id="ARBA00023002"/>
    </source>
</evidence>
<dbReference type="InterPro" id="IPR008030">
    <property type="entry name" value="NmrA-like"/>
</dbReference>
<dbReference type="Gene3D" id="3.90.25.10">
    <property type="entry name" value="UDP-galactose 4-epimerase, domain 1"/>
    <property type="match status" value="1"/>
</dbReference>
<keyword evidence="5" id="KW-1185">Reference proteome</keyword>
<dbReference type="OrthoDB" id="5283654at2759"/>
<evidence type="ECO:0000313" key="4">
    <source>
        <dbReference type="EMBL" id="KIK55452.1"/>
    </source>
</evidence>
<protein>
    <recommendedName>
        <fullName evidence="3">NmrA-like domain-containing protein</fullName>
    </recommendedName>
</protein>
<dbReference type="PANTHER" id="PTHR47706:SF9">
    <property type="entry name" value="NMRA-LIKE DOMAIN-CONTAINING PROTEIN-RELATED"/>
    <property type="match status" value="1"/>
</dbReference>
<dbReference type="Proteomes" id="UP000053593">
    <property type="component" value="Unassembled WGS sequence"/>
</dbReference>
<gene>
    <name evidence="4" type="ORF">GYMLUDRAFT_47848</name>
</gene>
<accession>A0A0D0CBN1</accession>
<evidence type="ECO:0000313" key="5">
    <source>
        <dbReference type="Proteomes" id="UP000053593"/>
    </source>
</evidence>
<dbReference type="AlphaFoldDB" id="A0A0D0CBN1"/>
<dbReference type="PANTHER" id="PTHR47706">
    <property type="entry name" value="NMRA-LIKE FAMILY PROTEIN"/>
    <property type="match status" value="1"/>
</dbReference>
<reference evidence="4 5" key="1">
    <citation type="submission" date="2014-04" db="EMBL/GenBank/DDBJ databases">
        <title>Evolutionary Origins and Diversification of the Mycorrhizal Mutualists.</title>
        <authorList>
            <consortium name="DOE Joint Genome Institute"/>
            <consortium name="Mycorrhizal Genomics Consortium"/>
            <person name="Kohler A."/>
            <person name="Kuo A."/>
            <person name="Nagy L.G."/>
            <person name="Floudas D."/>
            <person name="Copeland A."/>
            <person name="Barry K.W."/>
            <person name="Cichocki N."/>
            <person name="Veneault-Fourrey C."/>
            <person name="LaButti K."/>
            <person name="Lindquist E.A."/>
            <person name="Lipzen A."/>
            <person name="Lundell T."/>
            <person name="Morin E."/>
            <person name="Murat C."/>
            <person name="Riley R."/>
            <person name="Ohm R."/>
            <person name="Sun H."/>
            <person name="Tunlid A."/>
            <person name="Henrissat B."/>
            <person name="Grigoriev I.V."/>
            <person name="Hibbett D.S."/>
            <person name="Martin F."/>
        </authorList>
    </citation>
    <scope>NUCLEOTIDE SEQUENCE [LARGE SCALE GENOMIC DNA]</scope>
    <source>
        <strain evidence="4 5">FD-317 M1</strain>
    </source>
</reference>
<dbReference type="Pfam" id="PF05368">
    <property type="entry name" value="NmrA"/>
    <property type="match status" value="1"/>
</dbReference>
<evidence type="ECO:0000256" key="1">
    <source>
        <dbReference type="ARBA" id="ARBA00022857"/>
    </source>
</evidence>
<evidence type="ECO:0000259" key="3">
    <source>
        <dbReference type="Pfam" id="PF05368"/>
    </source>
</evidence>